<accession>A0A9X1Y7U6</accession>
<keyword evidence="3" id="KW-1185">Reference proteome</keyword>
<comment type="caution">
    <text evidence="2">The sequence shown here is derived from an EMBL/GenBank/DDBJ whole genome shotgun (WGS) entry which is preliminary data.</text>
</comment>
<sequence length="344" mass="36372">MVDGPRYARVLLTGGTGFLGSAAARALLAAGHGVRALVRDGTPRDALAGLDLEIVPGDLTDHASLVRAARGADAVLHCAADYRIWVPDPARMTAVNVAGTGALLRAAAEAGATRMVHVSSVAALKPRADGTPADETDAARPEEAIGPYKRSKTEAERLVEGLIAEGLPAVIASPSTPIGPRDRRPTPTGRIILEAAQGRMPAYVETGLNLVHVDDVAAGCVAALERGRIGERYILGGEDVSLRDMLGEIARRTGHRAPVRLPRLPLWPVAVAAEAWARLSGREPMVTRDALRMAGHHMYFSSAKARRELGHAPRPWTEGIADAIGWFRETGMLPAGTRPREVAA</sequence>
<dbReference type="SUPFAM" id="SSF51735">
    <property type="entry name" value="NAD(P)-binding Rossmann-fold domains"/>
    <property type="match status" value="1"/>
</dbReference>
<evidence type="ECO:0000313" key="3">
    <source>
        <dbReference type="Proteomes" id="UP001139516"/>
    </source>
</evidence>
<organism evidence="2 3">
    <name type="scientific">Roseomonas acroporae</name>
    <dbReference type="NCBI Taxonomy" id="2937791"/>
    <lineage>
        <taxon>Bacteria</taxon>
        <taxon>Pseudomonadati</taxon>
        <taxon>Pseudomonadota</taxon>
        <taxon>Alphaproteobacteria</taxon>
        <taxon>Acetobacterales</taxon>
        <taxon>Roseomonadaceae</taxon>
        <taxon>Roseomonas</taxon>
    </lineage>
</organism>
<dbReference type="GO" id="GO:0004029">
    <property type="term" value="F:aldehyde dehydrogenase (NAD+) activity"/>
    <property type="evidence" value="ECO:0007669"/>
    <property type="project" value="TreeGrafter"/>
</dbReference>
<dbReference type="Proteomes" id="UP001139516">
    <property type="component" value="Unassembled WGS sequence"/>
</dbReference>
<evidence type="ECO:0000259" key="1">
    <source>
        <dbReference type="Pfam" id="PF01370"/>
    </source>
</evidence>
<evidence type="ECO:0000313" key="2">
    <source>
        <dbReference type="EMBL" id="MCK8785148.1"/>
    </source>
</evidence>
<name>A0A9X1Y7U6_9PROT</name>
<dbReference type="Pfam" id="PF01370">
    <property type="entry name" value="Epimerase"/>
    <property type="match status" value="1"/>
</dbReference>
<proteinExistence type="predicted"/>
<dbReference type="InterPro" id="IPR001509">
    <property type="entry name" value="Epimerase_deHydtase"/>
</dbReference>
<dbReference type="PANTHER" id="PTHR48079:SF6">
    <property type="entry name" value="NAD(P)-BINDING DOMAIN-CONTAINING PROTEIN-RELATED"/>
    <property type="match status" value="1"/>
</dbReference>
<dbReference type="AlphaFoldDB" id="A0A9X1Y7U6"/>
<dbReference type="PANTHER" id="PTHR48079">
    <property type="entry name" value="PROTEIN YEEZ"/>
    <property type="match status" value="1"/>
</dbReference>
<gene>
    <name evidence="2" type="ORF">M0638_12215</name>
</gene>
<dbReference type="InterPro" id="IPR036291">
    <property type="entry name" value="NAD(P)-bd_dom_sf"/>
</dbReference>
<protein>
    <submittedName>
        <fullName evidence="2">NAD-dependent epimerase/dehydratase family protein</fullName>
    </submittedName>
</protein>
<reference evidence="2" key="1">
    <citation type="submission" date="2022-04" db="EMBL/GenBank/DDBJ databases">
        <title>Roseomonas acroporae sp. nov., isolated from coral Acropora digitifera.</title>
        <authorList>
            <person name="Sun H."/>
        </authorList>
    </citation>
    <scope>NUCLEOTIDE SEQUENCE</scope>
    <source>
        <strain evidence="2">NAR14</strain>
    </source>
</reference>
<dbReference type="RefSeq" id="WP_248667269.1">
    <property type="nucleotide sequence ID" value="NZ_JALPRX010000050.1"/>
</dbReference>
<dbReference type="InterPro" id="IPR017829">
    <property type="entry name" value="Hopanoid-assoc_sugar_epimerase"/>
</dbReference>
<dbReference type="EMBL" id="JALPRX010000050">
    <property type="protein sequence ID" value="MCK8785148.1"/>
    <property type="molecule type" value="Genomic_DNA"/>
</dbReference>
<dbReference type="NCBIfam" id="TIGR03466">
    <property type="entry name" value="HpnA"/>
    <property type="match status" value="1"/>
</dbReference>
<feature type="domain" description="NAD-dependent epimerase/dehydratase" evidence="1">
    <location>
        <begin position="10"/>
        <end position="236"/>
    </location>
</feature>
<dbReference type="Gene3D" id="3.40.50.720">
    <property type="entry name" value="NAD(P)-binding Rossmann-like Domain"/>
    <property type="match status" value="1"/>
</dbReference>
<dbReference type="GO" id="GO:0005737">
    <property type="term" value="C:cytoplasm"/>
    <property type="evidence" value="ECO:0007669"/>
    <property type="project" value="TreeGrafter"/>
</dbReference>
<dbReference type="InterPro" id="IPR051783">
    <property type="entry name" value="NAD(P)-dependent_oxidoreduct"/>
</dbReference>